<dbReference type="EMBL" id="JBHTMK010000070">
    <property type="protein sequence ID" value="MFD1373621.1"/>
    <property type="molecule type" value="Genomic_DNA"/>
</dbReference>
<dbReference type="RefSeq" id="WP_317796586.1">
    <property type="nucleotide sequence ID" value="NZ_AP028461.1"/>
</dbReference>
<dbReference type="Proteomes" id="UP001597183">
    <property type="component" value="Unassembled WGS sequence"/>
</dbReference>
<evidence type="ECO:0000313" key="2">
    <source>
        <dbReference type="EMBL" id="MFD1373621.1"/>
    </source>
</evidence>
<accession>A0ABW4ASG5</accession>
<comment type="caution">
    <text evidence="2">The sequence shown here is derived from an EMBL/GenBank/DDBJ whole genome shotgun (WGS) entry which is preliminary data.</text>
</comment>
<keyword evidence="1" id="KW-0812">Transmembrane</keyword>
<feature type="transmembrane region" description="Helical" evidence="1">
    <location>
        <begin position="12"/>
        <end position="35"/>
    </location>
</feature>
<proteinExistence type="predicted"/>
<evidence type="ECO:0000313" key="3">
    <source>
        <dbReference type="Proteomes" id="UP001597183"/>
    </source>
</evidence>
<keyword evidence="3" id="KW-1185">Reference proteome</keyword>
<sequence length="240" mass="26125">MSLRRWTRLLGRWALTVLAAVTWFGAVCGLGLIFMTGTGALSDTTPGRMWAVWLLLVAACFLTLLADRTRPGGVLARHAESAGWEQADTDRRKWPWAEPVGGTIRVRQAWSFTAGGFPVTAGEVRWTGRAFGGATDDADGRGVVVVVHLSTPVPSMAYHVPFERIGDSPLLDRVELRKAFLTRRIPPWTIREQCLFTVEPAHEGITPALIGSAVRRARLVASLLDLTTEVRSNGRAGVAA</sequence>
<evidence type="ECO:0000256" key="1">
    <source>
        <dbReference type="SAM" id="Phobius"/>
    </source>
</evidence>
<organism evidence="2 3">
    <name type="scientific">Actinoplanes sichuanensis</name>
    <dbReference type="NCBI Taxonomy" id="512349"/>
    <lineage>
        <taxon>Bacteria</taxon>
        <taxon>Bacillati</taxon>
        <taxon>Actinomycetota</taxon>
        <taxon>Actinomycetes</taxon>
        <taxon>Micromonosporales</taxon>
        <taxon>Micromonosporaceae</taxon>
        <taxon>Actinoplanes</taxon>
    </lineage>
</organism>
<keyword evidence="1" id="KW-0472">Membrane</keyword>
<protein>
    <recommendedName>
        <fullName evidence="4">DUF4131 domain-containing protein</fullName>
    </recommendedName>
</protein>
<feature type="transmembrane region" description="Helical" evidence="1">
    <location>
        <begin position="47"/>
        <end position="66"/>
    </location>
</feature>
<evidence type="ECO:0008006" key="4">
    <source>
        <dbReference type="Google" id="ProtNLM"/>
    </source>
</evidence>
<name>A0ABW4ASG5_9ACTN</name>
<keyword evidence="1" id="KW-1133">Transmembrane helix</keyword>
<gene>
    <name evidence="2" type="ORF">ACFQ5G_50550</name>
</gene>
<reference evidence="3" key="1">
    <citation type="journal article" date="2019" name="Int. J. Syst. Evol. Microbiol.">
        <title>The Global Catalogue of Microorganisms (GCM) 10K type strain sequencing project: providing services to taxonomists for standard genome sequencing and annotation.</title>
        <authorList>
            <consortium name="The Broad Institute Genomics Platform"/>
            <consortium name="The Broad Institute Genome Sequencing Center for Infectious Disease"/>
            <person name="Wu L."/>
            <person name="Ma J."/>
        </authorList>
    </citation>
    <scope>NUCLEOTIDE SEQUENCE [LARGE SCALE GENOMIC DNA]</scope>
    <source>
        <strain evidence="3">CCM 7526</strain>
    </source>
</reference>